<dbReference type="CDD" id="cd00086">
    <property type="entry name" value="homeodomain"/>
    <property type="match status" value="1"/>
</dbReference>
<dbReference type="PANTHER" id="PTHR46808">
    <property type="entry name" value="H2.0-LIKE HOMEOBOX PROTEIN"/>
    <property type="match status" value="1"/>
</dbReference>
<proteinExistence type="inferred from homology"/>
<keyword evidence="10" id="KW-1185">Reference proteome</keyword>
<dbReference type="Proteomes" id="UP001652621">
    <property type="component" value="Unplaced"/>
</dbReference>
<gene>
    <name evidence="11" type="primary">LOC101901786</name>
</gene>
<evidence type="ECO:0000259" key="9">
    <source>
        <dbReference type="PROSITE" id="PS50071"/>
    </source>
</evidence>
<feature type="region of interest" description="Disordered" evidence="8">
    <location>
        <begin position="311"/>
        <end position="362"/>
    </location>
</feature>
<dbReference type="RefSeq" id="XP_058981134.1">
    <property type="nucleotide sequence ID" value="XM_059125151.1"/>
</dbReference>
<evidence type="ECO:0000256" key="4">
    <source>
        <dbReference type="ARBA" id="ARBA00023242"/>
    </source>
</evidence>
<keyword evidence="4 6" id="KW-0539">Nucleus</keyword>
<evidence type="ECO:0000256" key="5">
    <source>
        <dbReference type="ARBA" id="ARBA00038504"/>
    </source>
</evidence>
<evidence type="ECO:0000256" key="8">
    <source>
        <dbReference type="SAM" id="MobiDB-lite"/>
    </source>
</evidence>
<feature type="compositionally biased region" description="Basic and acidic residues" evidence="8">
    <location>
        <begin position="83"/>
        <end position="94"/>
    </location>
</feature>
<feature type="DNA-binding region" description="Homeobox" evidence="6">
    <location>
        <begin position="361"/>
        <end position="420"/>
    </location>
</feature>
<dbReference type="Pfam" id="PF00046">
    <property type="entry name" value="Homeodomain"/>
    <property type="match status" value="1"/>
</dbReference>
<accession>A0ABM3V5R9</accession>
<evidence type="ECO:0000313" key="10">
    <source>
        <dbReference type="Proteomes" id="UP001652621"/>
    </source>
</evidence>
<evidence type="ECO:0000256" key="2">
    <source>
        <dbReference type="ARBA" id="ARBA00023125"/>
    </source>
</evidence>
<dbReference type="GeneID" id="101901786"/>
<dbReference type="InterPro" id="IPR009057">
    <property type="entry name" value="Homeodomain-like_sf"/>
</dbReference>
<sequence length="484" mass="53009">MISKQQQPQQQNMAILDEEINFAQNKMEELPTNLSLDKTHNCDKRLPEMEEEVGGPLNSPSSVGDKLENPQNNDSKAPSNSDHQVKETTSETRIHLSFSVDRLLNNKTPQVPEKHQQHHRKTENDNCCSDMNNGGGGYSCCTLPNCLVGTGANHPTLSFPGHAHNEEESATMGQTSNLMDFKSIVRPTPMRAAMGNNGTGCGPEQVPVNPMAQYNATLLRLHQAHIQQKSMAPHPHLPAQPNFTLASLMNPMCSIKTVSANPHPVGLGNFSLSSVTPNSRYTTKGAISFDLPGIRPNMNCISNLRHHPMTSNEGHLHFPAGNVNSSTGNGGSGGSGQVGNNGSSSSHTPSTSLSSNGKRKRSWSRAVFSNLQRKGLEIQFQQQKYITKPDRRKLAARLNLTDAQVKVWFQNRRMKWRHTRENLKSGHEKQPQQTSADNNPSSNSTKMNMEASSSLTPGGYSSDCSSSLELSDADDDEDEIDVVE</sequence>
<name>A0ABM3V5R9_MUSDO</name>
<dbReference type="PANTHER" id="PTHR46808:SF1">
    <property type="entry name" value="H2.0-LIKE HOMEOBOX PROTEIN"/>
    <property type="match status" value="1"/>
</dbReference>
<comment type="subcellular location">
    <subcellularLocation>
        <location evidence="1 6 7">Nucleus</location>
    </subcellularLocation>
</comment>
<evidence type="ECO:0000256" key="1">
    <source>
        <dbReference type="ARBA" id="ARBA00004123"/>
    </source>
</evidence>
<dbReference type="InterPro" id="IPR001356">
    <property type="entry name" value="HD"/>
</dbReference>
<feature type="compositionally biased region" description="Acidic residues" evidence="8">
    <location>
        <begin position="471"/>
        <end position="484"/>
    </location>
</feature>
<feature type="compositionally biased region" description="Polar residues" evidence="8">
    <location>
        <begin position="69"/>
        <end position="82"/>
    </location>
</feature>
<dbReference type="Gene3D" id="1.10.10.60">
    <property type="entry name" value="Homeodomain-like"/>
    <property type="match status" value="1"/>
</dbReference>
<feature type="compositionally biased region" description="Gly residues" evidence="8">
    <location>
        <begin position="328"/>
        <end position="339"/>
    </location>
</feature>
<protein>
    <submittedName>
        <fullName evidence="11">Homeobox protein H2.0</fullName>
    </submittedName>
</protein>
<keyword evidence="2 6" id="KW-0238">DNA-binding</keyword>
<dbReference type="InterPro" id="IPR052497">
    <property type="entry name" value="H2.0_Homeobox_TF"/>
</dbReference>
<evidence type="ECO:0000256" key="7">
    <source>
        <dbReference type="RuleBase" id="RU000682"/>
    </source>
</evidence>
<dbReference type="SMART" id="SM00389">
    <property type="entry name" value="HOX"/>
    <property type="match status" value="1"/>
</dbReference>
<feature type="compositionally biased region" description="Low complexity" evidence="8">
    <location>
        <begin position="340"/>
        <end position="356"/>
    </location>
</feature>
<dbReference type="PROSITE" id="PS50071">
    <property type="entry name" value="HOMEOBOX_2"/>
    <property type="match status" value="1"/>
</dbReference>
<evidence type="ECO:0000256" key="3">
    <source>
        <dbReference type="ARBA" id="ARBA00023155"/>
    </source>
</evidence>
<dbReference type="InterPro" id="IPR017970">
    <property type="entry name" value="Homeobox_CS"/>
</dbReference>
<dbReference type="PRINTS" id="PR00024">
    <property type="entry name" value="HOMEOBOX"/>
</dbReference>
<organism evidence="10 11">
    <name type="scientific">Musca domestica</name>
    <name type="common">House fly</name>
    <dbReference type="NCBI Taxonomy" id="7370"/>
    <lineage>
        <taxon>Eukaryota</taxon>
        <taxon>Metazoa</taxon>
        <taxon>Ecdysozoa</taxon>
        <taxon>Arthropoda</taxon>
        <taxon>Hexapoda</taxon>
        <taxon>Insecta</taxon>
        <taxon>Pterygota</taxon>
        <taxon>Neoptera</taxon>
        <taxon>Endopterygota</taxon>
        <taxon>Diptera</taxon>
        <taxon>Brachycera</taxon>
        <taxon>Muscomorpha</taxon>
        <taxon>Muscoidea</taxon>
        <taxon>Muscidae</taxon>
        <taxon>Musca</taxon>
    </lineage>
</organism>
<reference evidence="11" key="1">
    <citation type="submission" date="2025-08" db="UniProtKB">
        <authorList>
            <consortium name="RefSeq"/>
        </authorList>
    </citation>
    <scope>IDENTIFICATION</scope>
    <source>
        <strain evidence="11">Aabys</strain>
        <tissue evidence="11">Whole body</tissue>
    </source>
</reference>
<evidence type="ECO:0000313" key="11">
    <source>
        <dbReference type="RefSeq" id="XP_058981134.1"/>
    </source>
</evidence>
<dbReference type="InterPro" id="IPR020479">
    <property type="entry name" value="HD_metazoa"/>
</dbReference>
<evidence type="ECO:0000256" key="6">
    <source>
        <dbReference type="PROSITE-ProRule" id="PRU00108"/>
    </source>
</evidence>
<feature type="compositionally biased region" description="Basic and acidic residues" evidence="8">
    <location>
        <begin position="37"/>
        <end position="48"/>
    </location>
</feature>
<feature type="compositionally biased region" description="Basic and acidic residues" evidence="8">
    <location>
        <begin position="421"/>
        <end position="430"/>
    </location>
</feature>
<dbReference type="GO" id="GO:0003677">
    <property type="term" value="F:DNA binding"/>
    <property type="evidence" value="ECO:0007669"/>
    <property type="project" value="UniProtKB-KW"/>
</dbReference>
<feature type="compositionally biased region" description="Low complexity" evidence="8">
    <location>
        <begin position="461"/>
        <end position="470"/>
    </location>
</feature>
<feature type="region of interest" description="Disordered" evidence="8">
    <location>
        <begin position="421"/>
        <end position="484"/>
    </location>
</feature>
<keyword evidence="3 6" id="KW-0371">Homeobox</keyword>
<dbReference type="PROSITE" id="PS00027">
    <property type="entry name" value="HOMEOBOX_1"/>
    <property type="match status" value="1"/>
</dbReference>
<feature type="domain" description="Homeobox" evidence="9">
    <location>
        <begin position="359"/>
        <end position="419"/>
    </location>
</feature>
<feature type="compositionally biased region" description="Polar residues" evidence="8">
    <location>
        <begin position="431"/>
        <end position="456"/>
    </location>
</feature>
<dbReference type="SUPFAM" id="SSF46689">
    <property type="entry name" value="Homeodomain-like"/>
    <property type="match status" value="1"/>
</dbReference>
<feature type="region of interest" description="Disordered" evidence="8">
    <location>
        <begin position="26"/>
        <end position="96"/>
    </location>
</feature>
<comment type="similarity">
    <text evidence="5">Belongs to the H2.0 homeobox family.</text>
</comment>